<gene>
    <name evidence="1" type="ORF">EL17_06090</name>
</gene>
<dbReference type="AlphaFoldDB" id="A0A074L245"/>
<evidence type="ECO:0000313" key="1">
    <source>
        <dbReference type="EMBL" id="KEO75229.1"/>
    </source>
</evidence>
<keyword evidence="2" id="KW-1185">Reference proteome</keyword>
<accession>A0A074L245</accession>
<organism evidence="1 2">
    <name type="scientific">Anditalea andensis</name>
    <dbReference type="NCBI Taxonomy" id="1048983"/>
    <lineage>
        <taxon>Bacteria</taxon>
        <taxon>Pseudomonadati</taxon>
        <taxon>Bacteroidota</taxon>
        <taxon>Cytophagia</taxon>
        <taxon>Cytophagales</taxon>
        <taxon>Cytophagaceae</taxon>
        <taxon>Anditalea</taxon>
    </lineage>
</organism>
<protein>
    <submittedName>
        <fullName evidence="1">Uncharacterized protein</fullName>
    </submittedName>
</protein>
<reference evidence="1 2" key="1">
    <citation type="submission" date="2014-04" db="EMBL/GenBank/DDBJ databases">
        <title>Characterization and application of a salt tolerant electro-active bacterium.</title>
        <authorList>
            <person name="Yang L."/>
            <person name="Wei S."/>
            <person name="Tay Q.X.M."/>
        </authorList>
    </citation>
    <scope>NUCLEOTIDE SEQUENCE [LARGE SCALE GENOMIC DNA]</scope>
    <source>
        <strain evidence="1 2">LY1</strain>
    </source>
</reference>
<name>A0A074L245_9BACT</name>
<evidence type="ECO:0000313" key="2">
    <source>
        <dbReference type="Proteomes" id="UP000027821"/>
    </source>
</evidence>
<comment type="caution">
    <text evidence="1">The sequence shown here is derived from an EMBL/GenBank/DDBJ whole genome shotgun (WGS) entry which is preliminary data.</text>
</comment>
<dbReference type="Proteomes" id="UP000027821">
    <property type="component" value="Unassembled WGS sequence"/>
</dbReference>
<dbReference type="OrthoDB" id="839740at2"/>
<sequence length="96" mass="10855">MLKNFSFHAFMPTYIDVISQGFYQWDLSHNPGNVQSMQFYDDLAWGGLIEREVNNVMVPYEAFLDNFPDVSDQDRVKAIVANEASNGSQAKGTPCD</sequence>
<dbReference type="STRING" id="1048983.EL17_06090"/>
<dbReference type="EMBL" id="JMIH01000014">
    <property type="protein sequence ID" value="KEO75229.1"/>
    <property type="molecule type" value="Genomic_DNA"/>
</dbReference>
<proteinExistence type="predicted"/>